<comment type="subcellular location">
    <subcellularLocation>
        <location evidence="1">Cell membrane</location>
        <topology evidence="1">Multi-pass membrane protein</topology>
    </subcellularLocation>
</comment>
<dbReference type="RefSeq" id="WP_104711029.1">
    <property type="nucleotide sequence ID" value="NZ_PTRA01000001.1"/>
</dbReference>
<keyword evidence="8" id="KW-1185">Reference proteome</keyword>
<comment type="caution">
    <text evidence="7">The sequence shown here is derived from an EMBL/GenBank/DDBJ whole genome shotgun (WGS) entry which is preliminary data.</text>
</comment>
<evidence type="ECO:0000313" key="7">
    <source>
        <dbReference type="EMBL" id="PQA59495.1"/>
    </source>
</evidence>
<dbReference type="PIRSF" id="PIRSF035875">
    <property type="entry name" value="RNase_BN"/>
    <property type="match status" value="1"/>
</dbReference>
<sequence>MAKLSRKHKPLQRVQTFLRNVRIRRRSFSLYHLLRVLFANVLQFDIDQRATAVAYSFTLALFPAIIFLFTLIPYVPIEGLDDQIMTFLADAMPRGIYKEVLPTIEDIVSRKRSGVLSFGFVFAMFSATNGMIALMRAFNIAQRTHDERGFIKTRLISILLTVLLAVVLLVAVGVLVVGRIVVDILVERRLINVDSTYSFVEGISYLTVFVVLFMAVSIIYYIAPALHKRWRFFNAGSVTASLLIILITQGFSYYLSNFASYNRLYGAVGTLVALMIWLYLVALVLILGFEINQSLDDASKQAEKEYKQE</sequence>
<dbReference type="NCBIfam" id="TIGR00765">
    <property type="entry name" value="yihY_not_rbn"/>
    <property type="match status" value="1"/>
</dbReference>
<feature type="transmembrane region" description="Helical" evidence="6">
    <location>
        <begin position="202"/>
        <end position="223"/>
    </location>
</feature>
<dbReference type="Pfam" id="PF03631">
    <property type="entry name" value="Virul_fac_BrkB"/>
    <property type="match status" value="1"/>
</dbReference>
<keyword evidence="4 6" id="KW-1133">Transmembrane helix</keyword>
<reference evidence="8" key="1">
    <citation type="submission" date="2018-02" db="EMBL/GenBank/DDBJ databases">
        <title>Genome sequencing of Solimonas sp. HR-BB.</title>
        <authorList>
            <person name="Lee Y."/>
            <person name="Jeon C.O."/>
        </authorList>
    </citation>
    <scope>NUCLEOTIDE SEQUENCE [LARGE SCALE GENOMIC DNA]</scope>
    <source>
        <strain evidence="8">HR-U</strain>
    </source>
</reference>
<gene>
    <name evidence="7" type="ORF">C5O19_07565</name>
</gene>
<feature type="transmembrane region" description="Helical" evidence="6">
    <location>
        <begin position="52"/>
        <end position="75"/>
    </location>
</feature>
<dbReference type="GO" id="GO:0005886">
    <property type="term" value="C:plasma membrane"/>
    <property type="evidence" value="ECO:0007669"/>
    <property type="project" value="UniProtKB-SubCell"/>
</dbReference>
<name>A0A2S7IP51_9BACT</name>
<evidence type="ECO:0000256" key="3">
    <source>
        <dbReference type="ARBA" id="ARBA00022692"/>
    </source>
</evidence>
<proteinExistence type="predicted"/>
<keyword evidence="5 6" id="KW-0472">Membrane</keyword>
<evidence type="ECO:0000256" key="1">
    <source>
        <dbReference type="ARBA" id="ARBA00004651"/>
    </source>
</evidence>
<evidence type="ECO:0000256" key="5">
    <source>
        <dbReference type="ARBA" id="ARBA00023136"/>
    </source>
</evidence>
<evidence type="ECO:0000256" key="2">
    <source>
        <dbReference type="ARBA" id="ARBA00022475"/>
    </source>
</evidence>
<feature type="transmembrane region" description="Helical" evidence="6">
    <location>
        <begin position="115"/>
        <end position="134"/>
    </location>
</feature>
<feature type="transmembrane region" description="Helical" evidence="6">
    <location>
        <begin position="235"/>
        <end position="255"/>
    </location>
</feature>
<feature type="transmembrane region" description="Helical" evidence="6">
    <location>
        <begin position="155"/>
        <end position="182"/>
    </location>
</feature>
<dbReference type="EMBL" id="PTRA01000001">
    <property type="protein sequence ID" value="PQA59495.1"/>
    <property type="molecule type" value="Genomic_DNA"/>
</dbReference>
<feature type="transmembrane region" description="Helical" evidence="6">
    <location>
        <begin position="267"/>
        <end position="289"/>
    </location>
</feature>
<dbReference type="PANTHER" id="PTHR30213:SF0">
    <property type="entry name" value="UPF0761 MEMBRANE PROTEIN YIHY"/>
    <property type="match status" value="1"/>
</dbReference>
<accession>A0A2S7IP51</accession>
<dbReference type="OrthoDB" id="977385at2"/>
<keyword evidence="2" id="KW-1003">Cell membrane</keyword>
<dbReference type="PANTHER" id="PTHR30213">
    <property type="entry name" value="INNER MEMBRANE PROTEIN YHJD"/>
    <property type="match status" value="1"/>
</dbReference>
<evidence type="ECO:0000256" key="6">
    <source>
        <dbReference type="SAM" id="Phobius"/>
    </source>
</evidence>
<dbReference type="InterPro" id="IPR017039">
    <property type="entry name" value="Virul_fac_BrkB"/>
</dbReference>
<evidence type="ECO:0000256" key="4">
    <source>
        <dbReference type="ARBA" id="ARBA00022989"/>
    </source>
</evidence>
<dbReference type="AlphaFoldDB" id="A0A2S7IP51"/>
<dbReference type="Proteomes" id="UP000239590">
    <property type="component" value="Unassembled WGS sequence"/>
</dbReference>
<protein>
    <submittedName>
        <fullName evidence="7">YihY/virulence factor BrkB family protein</fullName>
    </submittedName>
</protein>
<evidence type="ECO:0000313" key="8">
    <source>
        <dbReference type="Proteomes" id="UP000239590"/>
    </source>
</evidence>
<keyword evidence="3 6" id="KW-0812">Transmembrane</keyword>
<organism evidence="7 8">
    <name type="scientific">Siphonobacter curvatus</name>
    <dbReference type="NCBI Taxonomy" id="2094562"/>
    <lineage>
        <taxon>Bacteria</taxon>
        <taxon>Pseudomonadati</taxon>
        <taxon>Bacteroidota</taxon>
        <taxon>Cytophagia</taxon>
        <taxon>Cytophagales</taxon>
        <taxon>Cytophagaceae</taxon>
        <taxon>Siphonobacter</taxon>
    </lineage>
</organism>